<dbReference type="PANTHER" id="PTHR43649:SF16">
    <property type="entry name" value="SUGAR-BINDING LIPOPROTEIN"/>
    <property type="match status" value="1"/>
</dbReference>
<comment type="caution">
    <text evidence="2">The sequence shown here is derived from an EMBL/GenBank/DDBJ whole genome shotgun (WGS) entry which is preliminary data.</text>
</comment>
<reference evidence="2 3" key="1">
    <citation type="submission" date="2020-02" db="EMBL/GenBank/DDBJ databases">
        <title>Whole-genome analyses of novel actinobacteria.</title>
        <authorList>
            <person name="Sahin N."/>
        </authorList>
    </citation>
    <scope>NUCLEOTIDE SEQUENCE [LARGE SCALE GENOMIC DNA]</scope>
    <source>
        <strain evidence="2 3">A7024</strain>
    </source>
</reference>
<dbReference type="AlphaFoldDB" id="A0A6G4U072"/>
<dbReference type="InterPro" id="IPR006059">
    <property type="entry name" value="SBP"/>
</dbReference>
<dbReference type="Gene3D" id="3.40.190.10">
    <property type="entry name" value="Periplasmic binding protein-like II"/>
    <property type="match status" value="1"/>
</dbReference>
<dbReference type="Pfam" id="PF01547">
    <property type="entry name" value="SBP_bac_1"/>
    <property type="match status" value="1"/>
</dbReference>
<dbReference type="InterPro" id="IPR050490">
    <property type="entry name" value="Bact_solute-bd_prot1"/>
</dbReference>
<keyword evidence="3" id="KW-1185">Reference proteome</keyword>
<proteinExistence type="predicted"/>
<protein>
    <submittedName>
        <fullName evidence="2">Extracellular solute-binding protein</fullName>
    </submittedName>
</protein>
<name>A0A6G4U072_9ACTN</name>
<dbReference type="RefSeq" id="WP_165237217.1">
    <property type="nucleotide sequence ID" value="NZ_JAAKZV010000052.1"/>
</dbReference>
<organism evidence="2 3">
    <name type="scientific">Streptomyces coryli</name>
    <dbReference type="NCBI Taxonomy" id="1128680"/>
    <lineage>
        <taxon>Bacteria</taxon>
        <taxon>Bacillati</taxon>
        <taxon>Actinomycetota</taxon>
        <taxon>Actinomycetes</taxon>
        <taxon>Kitasatosporales</taxon>
        <taxon>Streptomycetaceae</taxon>
        <taxon>Streptomyces</taxon>
    </lineage>
</organism>
<evidence type="ECO:0000313" key="2">
    <source>
        <dbReference type="EMBL" id="NGN65106.1"/>
    </source>
</evidence>
<dbReference type="PROSITE" id="PS51257">
    <property type="entry name" value="PROKAR_LIPOPROTEIN"/>
    <property type="match status" value="1"/>
</dbReference>
<gene>
    <name evidence="2" type="ORF">G5C51_14515</name>
</gene>
<dbReference type="PANTHER" id="PTHR43649">
    <property type="entry name" value="ARABINOSE-BINDING PROTEIN-RELATED"/>
    <property type="match status" value="1"/>
</dbReference>
<dbReference type="EMBL" id="JAAKZV010000052">
    <property type="protein sequence ID" value="NGN65106.1"/>
    <property type="molecule type" value="Genomic_DNA"/>
</dbReference>
<sequence length="464" mass="50698">MRSSGFRRTWTTAAIAAAFALTAAACGTSSTDEGGGSDPGSDAGKPLDKKAKVTISIDCMPTKTKDDELKGWNRDIKAFKKLYPNVTIKGKATDPCLEPPRFTAMLKAKSQPDVFYAYFTDRQQILDNDAAQDITPYVNNKTVPALGDISGNVLNDLKSDDKLYGLPREHYSMGLLVNRKLFKKAGLDPDKPPTTWEEVRSASKKIAGLGGGVNGFGIYSATNQGGWHFTASVYSRGGSVVTPDGKKAAFNDDTGKAVLQQLKDMRFKDESMGKTQLLKWGDLQKQMVSDKLGMFLAAPDDLNMMAQQLDAEYSRFGMGPIPGQKYTLTGGDAYYVKKGISPEKTKAAIAWLNFRFLSQGKGRFDWPKIKTDGLPVGLPQPDFWTGETRKKDDAAREKDATVPVENFQAFRDNPVPGKTEPAKAQEVYKILDVAMSTVLTNKNADVDKLLDTAEQQVNQVLANG</sequence>
<feature type="signal peptide" evidence="1">
    <location>
        <begin position="1"/>
        <end position="25"/>
    </location>
</feature>
<evidence type="ECO:0000313" key="3">
    <source>
        <dbReference type="Proteomes" id="UP000481583"/>
    </source>
</evidence>
<evidence type="ECO:0000256" key="1">
    <source>
        <dbReference type="SAM" id="SignalP"/>
    </source>
</evidence>
<accession>A0A6G4U072</accession>
<feature type="chain" id="PRO_5026358986" evidence="1">
    <location>
        <begin position="26"/>
        <end position="464"/>
    </location>
</feature>
<keyword evidence="1" id="KW-0732">Signal</keyword>
<dbReference type="Proteomes" id="UP000481583">
    <property type="component" value="Unassembled WGS sequence"/>
</dbReference>
<dbReference type="SUPFAM" id="SSF53850">
    <property type="entry name" value="Periplasmic binding protein-like II"/>
    <property type="match status" value="1"/>
</dbReference>